<evidence type="ECO:0000256" key="1">
    <source>
        <dbReference type="ARBA" id="ARBA00000683"/>
    </source>
</evidence>
<dbReference type="SUPFAM" id="SSF55781">
    <property type="entry name" value="GAF domain-like"/>
    <property type="match status" value="1"/>
</dbReference>
<dbReference type="InterPro" id="IPR000121">
    <property type="entry name" value="PEP_util_C"/>
</dbReference>
<keyword evidence="11" id="KW-0479">Metal-binding</keyword>
<keyword evidence="9 15" id="KW-0808">Transferase</keyword>
<dbReference type="Gene3D" id="3.30.450.40">
    <property type="match status" value="1"/>
</dbReference>
<dbReference type="InterPro" id="IPR015813">
    <property type="entry name" value="Pyrv/PenolPyrv_kinase-like_dom"/>
</dbReference>
<dbReference type="Pfam" id="PF00391">
    <property type="entry name" value="PEP-utilizers"/>
    <property type="match status" value="1"/>
</dbReference>
<accession>A0A512DW50</accession>
<dbReference type="PRINTS" id="PR01736">
    <property type="entry name" value="PHPHTRNFRASE"/>
</dbReference>
<evidence type="ECO:0000256" key="11">
    <source>
        <dbReference type="ARBA" id="ARBA00022723"/>
    </source>
</evidence>
<evidence type="ECO:0000256" key="4">
    <source>
        <dbReference type="ARBA" id="ARBA00007837"/>
    </source>
</evidence>
<reference evidence="15 16" key="1">
    <citation type="submission" date="2019-07" db="EMBL/GenBank/DDBJ databases">
        <title>Whole genome shotgun sequence of Skermanella aerolata NBRC 106429.</title>
        <authorList>
            <person name="Hosoyama A."/>
            <person name="Uohara A."/>
            <person name="Ohji S."/>
            <person name="Ichikawa N."/>
        </authorList>
    </citation>
    <scope>NUCLEOTIDE SEQUENCE [LARGE SCALE GENOMIC DNA]</scope>
    <source>
        <strain evidence="15 16">NBRC 106429</strain>
    </source>
</reference>
<comment type="similarity">
    <text evidence="4">Belongs to the PEP-utilizing enzyme family.</text>
</comment>
<dbReference type="SUPFAM" id="SSF52009">
    <property type="entry name" value="Phosphohistidine domain"/>
    <property type="match status" value="1"/>
</dbReference>
<dbReference type="InterPro" id="IPR006318">
    <property type="entry name" value="PTS_EI-like"/>
</dbReference>
<evidence type="ECO:0000256" key="3">
    <source>
        <dbReference type="ARBA" id="ARBA00004496"/>
    </source>
</evidence>
<dbReference type="GO" id="GO:0005737">
    <property type="term" value="C:cytoplasm"/>
    <property type="evidence" value="ECO:0007669"/>
    <property type="project" value="UniProtKB-SubCell"/>
</dbReference>
<dbReference type="InterPro" id="IPR036637">
    <property type="entry name" value="Phosphohistidine_dom_sf"/>
</dbReference>
<evidence type="ECO:0000256" key="13">
    <source>
        <dbReference type="ARBA" id="ARBA00022842"/>
    </source>
</evidence>
<evidence type="ECO:0000256" key="7">
    <source>
        <dbReference type="ARBA" id="ARBA00022490"/>
    </source>
</evidence>
<evidence type="ECO:0000256" key="6">
    <source>
        <dbReference type="ARBA" id="ARBA00022448"/>
    </source>
</evidence>
<evidence type="ECO:0000256" key="5">
    <source>
        <dbReference type="ARBA" id="ARBA00012232"/>
    </source>
</evidence>
<evidence type="ECO:0000256" key="9">
    <source>
        <dbReference type="ARBA" id="ARBA00022679"/>
    </source>
</evidence>
<keyword evidence="13" id="KW-0460">Magnesium</keyword>
<dbReference type="EMBL" id="BJYZ01000023">
    <property type="protein sequence ID" value="GEO40682.1"/>
    <property type="molecule type" value="Genomic_DNA"/>
</dbReference>
<evidence type="ECO:0000256" key="8">
    <source>
        <dbReference type="ARBA" id="ARBA00022597"/>
    </source>
</evidence>
<name>A0A512DW50_9PROT</name>
<dbReference type="InterPro" id="IPR029016">
    <property type="entry name" value="GAF-like_dom_sf"/>
</dbReference>
<evidence type="ECO:0000313" key="15">
    <source>
        <dbReference type="EMBL" id="GEO40682.1"/>
    </source>
</evidence>
<dbReference type="SMART" id="SM00065">
    <property type="entry name" value="GAF"/>
    <property type="match status" value="1"/>
</dbReference>
<dbReference type="GO" id="GO:0046872">
    <property type="term" value="F:metal ion binding"/>
    <property type="evidence" value="ECO:0007669"/>
    <property type="project" value="UniProtKB-KW"/>
</dbReference>
<protein>
    <recommendedName>
        <fullName evidence="5">phosphoenolpyruvate--protein phosphotransferase</fullName>
        <ecNumber evidence="5">2.7.3.9</ecNumber>
    </recommendedName>
</protein>
<dbReference type="GO" id="GO:0016301">
    <property type="term" value="F:kinase activity"/>
    <property type="evidence" value="ECO:0007669"/>
    <property type="project" value="UniProtKB-KW"/>
</dbReference>
<keyword evidence="6" id="KW-0813">Transport</keyword>
<dbReference type="InterPro" id="IPR040442">
    <property type="entry name" value="Pyrv_kinase-like_dom_sf"/>
</dbReference>
<evidence type="ECO:0000259" key="14">
    <source>
        <dbReference type="SMART" id="SM00065"/>
    </source>
</evidence>
<keyword evidence="8" id="KW-0762">Sugar transport</keyword>
<dbReference type="InterPro" id="IPR036618">
    <property type="entry name" value="PtsI_HPr-bd_sf"/>
</dbReference>
<comment type="subcellular location">
    <subcellularLocation>
        <location evidence="3">Cytoplasm</location>
    </subcellularLocation>
</comment>
<evidence type="ECO:0000313" key="16">
    <source>
        <dbReference type="Proteomes" id="UP000321523"/>
    </source>
</evidence>
<dbReference type="SUPFAM" id="SSF51621">
    <property type="entry name" value="Phosphoenolpyruvate/pyruvate domain"/>
    <property type="match status" value="1"/>
</dbReference>
<sequence length="783" mass="86109">MNDAPGRDTPARDAPGSDHAMDMKDYEIEQGAAMPGITSRRLLARLRDVMAGSGTAQHRLDKIVTLIGAEMGADVCSCYVMRAGDILELFATVGLNQSAVHKTRLRVGEGLVGDIAAHARPVALANAPSHPNFAYRPETGEEAFLSLMGVPILRGGRVRGVLVIQHKDKRVYFEEEVETLQTIAMVVAELTAGGELVSAQEISSVADAALLPTRLDGVSLNRGLAMGLAVLHRPQLTIRQMVAEDPEHEIERFRQALEVMHTAIDDLLRVSSVEGGEHHDILETYRMFAEDRGWLSRIREAIKNGLTAEAAVQRVQNDTRARMSQLHDPYIREKLLDLDDLTNRLLQHLAGKELQAAASLPDDVILVARSMGPAELLDYDRRCLRALVLEEGSASSHVAIVARALDIPVVGQCIDVLTRIEPLDQLIVDGDNAQVLVRPAEDVQDAFHNSMTMRAQRKRLYAEIIDEPAVSQDGVAMSINLNCGLLIDLQHLSDTGADGVGLYRTEIPFMIRPAYPDVEAQTELYSRVLELSGDRPIVFRTLDVGGDKSLPYFAHQEQENPALGWRAIRIGLDRPAMLRKQLRALLRASAGRDLRVMFPMIAECAEFEAARAILDLEIERLARSGAPQPRRVLVGAMLEVPSLIWHLPALLPRLDFISVGSNDLMQYMFAADRGNPRINNRYDPLSPPMLNMFRHLVGLCDAAGVPLSVCGEMAGRPLDAMALIGIGFRSLSMSPPAVGPVKSMLRSLNVSGLSDYIETLYPVRDHSLREKLRAFALDHGVMI</sequence>
<dbReference type="GO" id="GO:0008965">
    <property type="term" value="F:phosphoenolpyruvate-protein phosphotransferase activity"/>
    <property type="evidence" value="ECO:0007669"/>
    <property type="project" value="UniProtKB-EC"/>
</dbReference>
<dbReference type="Pfam" id="PF02896">
    <property type="entry name" value="PEP-utilizers_C"/>
    <property type="match status" value="1"/>
</dbReference>
<dbReference type="Gene3D" id="1.10.274.10">
    <property type="entry name" value="PtsI, HPr-binding domain"/>
    <property type="match status" value="1"/>
</dbReference>
<keyword evidence="15" id="KW-0670">Pyruvate</keyword>
<dbReference type="PANTHER" id="PTHR46244">
    <property type="entry name" value="PHOSPHOENOLPYRUVATE-PROTEIN PHOSPHOTRANSFERASE"/>
    <property type="match status" value="1"/>
</dbReference>
<dbReference type="InterPro" id="IPR008731">
    <property type="entry name" value="PTS_EIN"/>
</dbReference>
<evidence type="ECO:0000256" key="10">
    <source>
        <dbReference type="ARBA" id="ARBA00022683"/>
    </source>
</evidence>
<dbReference type="Proteomes" id="UP000321523">
    <property type="component" value="Unassembled WGS sequence"/>
</dbReference>
<dbReference type="Gene3D" id="3.20.20.60">
    <property type="entry name" value="Phosphoenolpyruvate-binding domains"/>
    <property type="match status" value="1"/>
</dbReference>
<dbReference type="EC" id="2.7.3.9" evidence="5"/>
<evidence type="ECO:0000256" key="2">
    <source>
        <dbReference type="ARBA" id="ARBA00001946"/>
    </source>
</evidence>
<organism evidence="15 16">
    <name type="scientific">Skermanella aerolata</name>
    <dbReference type="NCBI Taxonomy" id="393310"/>
    <lineage>
        <taxon>Bacteria</taxon>
        <taxon>Pseudomonadati</taxon>
        <taxon>Pseudomonadota</taxon>
        <taxon>Alphaproteobacteria</taxon>
        <taxon>Rhodospirillales</taxon>
        <taxon>Azospirillaceae</taxon>
        <taxon>Skermanella</taxon>
    </lineage>
</organism>
<dbReference type="InterPro" id="IPR003018">
    <property type="entry name" value="GAF"/>
</dbReference>
<dbReference type="Pfam" id="PF01590">
    <property type="entry name" value="GAF"/>
    <property type="match status" value="1"/>
</dbReference>
<gene>
    <name evidence="15" type="ORF">SAE02_48300</name>
</gene>
<comment type="caution">
    <text evidence="15">The sequence shown here is derived from an EMBL/GenBank/DDBJ whole genome shotgun (WGS) entry which is preliminary data.</text>
</comment>
<dbReference type="Gene3D" id="3.50.30.10">
    <property type="entry name" value="Phosphohistidine domain"/>
    <property type="match status" value="1"/>
</dbReference>
<dbReference type="InterPro" id="IPR008279">
    <property type="entry name" value="PEP-util_enz_mobile_dom"/>
</dbReference>
<dbReference type="Pfam" id="PF05524">
    <property type="entry name" value="PEP-utilisers_N"/>
    <property type="match status" value="1"/>
</dbReference>
<keyword evidence="7" id="KW-0963">Cytoplasm</keyword>
<comment type="catalytic activity">
    <reaction evidence="1">
        <text>L-histidyl-[protein] + phosphoenolpyruvate = N(pros)-phospho-L-histidyl-[protein] + pyruvate</text>
        <dbReference type="Rhea" id="RHEA:23880"/>
        <dbReference type="Rhea" id="RHEA-COMP:9745"/>
        <dbReference type="Rhea" id="RHEA-COMP:9746"/>
        <dbReference type="ChEBI" id="CHEBI:15361"/>
        <dbReference type="ChEBI" id="CHEBI:29979"/>
        <dbReference type="ChEBI" id="CHEBI:58702"/>
        <dbReference type="ChEBI" id="CHEBI:64837"/>
        <dbReference type="EC" id="2.7.3.9"/>
    </reaction>
</comment>
<keyword evidence="12" id="KW-0418">Kinase</keyword>
<dbReference type="NCBIfam" id="TIGR01417">
    <property type="entry name" value="PTS_I_fam"/>
    <property type="match status" value="1"/>
</dbReference>
<feature type="domain" description="GAF" evidence="14">
    <location>
        <begin position="55"/>
        <end position="201"/>
    </location>
</feature>
<dbReference type="GO" id="GO:0009401">
    <property type="term" value="P:phosphoenolpyruvate-dependent sugar phosphotransferase system"/>
    <property type="evidence" value="ECO:0007669"/>
    <property type="project" value="UniProtKB-KW"/>
</dbReference>
<dbReference type="InterPro" id="IPR050499">
    <property type="entry name" value="PEP-utilizing_PTS_enzyme"/>
</dbReference>
<keyword evidence="10" id="KW-0598">Phosphotransferase system</keyword>
<comment type="cofactor">
    <cofactor evidence="2">
        <name>Mg(2+)</name>
        <dbReference type="ChEBI" id="CHEBI:18420"/>
    </cofactor>
</comment>
<dbReference type="AlphaFoldDB" id="A0A512DW50"/>
<proteinExistence type="inferred from homology"/>
<evidence type="ECO:0000256" key="12">
    <source>
        <dbReference type="ARBA" id="ARBA00022777"/>
    </source>
</evidence>
<dbReference type="PANTHER" id="PTHR46244:SF6">
    <property type="entry name" value="PHOSPHOENOLPYRUVATE-PROTEIN PHOSPHOTRANSFERASE"/>
    <property type="match status" value="1"/>
</dbReference>
<keyword evidence="16" id="KW-1185">Reference proteome</keyword>
<dbReference type="SUPFAM" id="SSF47831">
    <property type="entry name" value="Enzyme I of the PEP:sugar phosphotransferase system HPr-binding (sub)domain"/>
    <property type="match status" value="1"/>
</dbReference>